<keyword evidence="1" id="KW-0812">Transmembrane</keyword>
<dbReference type="Proteomes" id="UP000232230">
    <property type="component" value="Chromosome"/>
</dbReference>
<evidence type="ECO:0000256" key="1">
    <source>
        <dbReference type="SAM" id="Phobius"/>
    </source>
</evidence>
<evidence type="ECO:0000313" key="2">
    <source>
        <dbReference type="EMBL" id="ATZ18917.1"/>
    </source>
</evidence>
<keyword evidence="1" id="KW-0472">Membrane</keyword>
<reference evidence="2 3" key="1">
    <citation type="submission" date="2017-11" db="EMBL/GenBank/DDBJ databases">
        <title>Genome sequence of Entomoplasma somnilux PYAN-1 (ATCC 49194).</title>
        <authorList>
            <person name="Lo W.-S."/>
            <person name="Gasparich G.E."/>
            <person name="Kuo C.-H."/>
        </authorList>
    </citation>
    <scope>NUCLEOTIDE SEQUENCE [LARGE SCALE GENOMIC DNA]</scope>
    <source>
        <strain evidence="2 3">PYAN-1</strain>
    </source>
</reference>
<protein>
    <submittedName>
        <fullName evidence="2">Uncharacterized protein</fullName>
    </submittedName>
</protein>
<dbReference type="KEGG" id="esx:ESOMN_v1c05350"/>
<dbReference type="EMBL" id="CP024965">
    <property type="protein sequence ID" value="ATZ18917.1"/>
    <property type="molecule type" value="Genomic_DNA"/>
</dbReference>
<dbReference type="AlphaFoldDB" id="A0A2K8NYP5"/>
<proteinExistence type="predicted"/>
<dbReference type="RefSeq" id="WP_024863437.1">
    <property type="nucleotide sequence ID" value="NZ_CP024965.1"/>
</dbReference>
<name>A0A2K8NYP5_9MOLU</name>
<evidence type="ECO:0000313" key="3">
    <source>
        <dbReference type="Proteomes" id="UP000232230"/>
    </source>
</evidence>
<organism evidence="2 3">
    <name type="scientific">Williamsoniiplasma somnilux</name>
    <dbReference type="NCBI Taxonomy" id="215578"/>
    <lineage>
        <taxon>Bacteria</taxon>
        <taxon>Bacillati</taxon>
        <taxon>Mycoplasmatota</taxon>
        <taxon>Mollicutes</taxon>
        <taxon>Entomoplasmatales</taxon>
        <taxon>Williamsoniiplasma</taxon>
    </lineage>
</organism>
<feature type="transmembrane region" description="Helical" evidence="1">
    <location>
        <begin position="37"/>
        <end position="60"/>
    </location>
</feature>
<keyword evidence="1" id="KW-1133">Transmembrane helix</keyword>
<keyword evidence="3" id="KW-1185">Reference proteome</keyword>
<sequence length="61" mass="7062">MSDIIYFAFVPIVILLIIYLTIETMEKAFHRMVFHKMKIYLYGAITCALLIILIVAISLLI</sequence>
<accession>A0A2K8NYP5</accession>
<gene>
    <name evidence="2" type="ORF">ESOMN_v1c05350</name>
</gene>
<feature type="transmembrane region" description="Helical" evidence="1">
    <location>
        <begin position="6"/>
        <end position="25"/>
    </location>
</feature>